<dbReference type="Proteomes" id="UP000663844">
    <property type="component" value="Unassembled WGS sequence"/>
</dbReference>
<dbReference type="EMBL" id="CAJNOG010000296">
    <property type="protein sequence ID" value="CAF1154028.1"/>
    <property type="molecule type" value="Genomic_DNA"/>
</dbReference>
<gene>
    <name evidence="1" type="ORF">JYZ213_LOCUS24266</name>
    <name evidence="2" type="ORF">OXD698_LOCUS28110</name>
</gene>
<evidence type="ECO:0008006" key="4">
    <source>
        <dbReference type="Google" id="ProtNLM"/>
    </source>
</evidence>
<comment type="caution">
    <text evidence="1">The sequence shown here is derived from an EMBL/GenBank/DDBJ whole genome shotgun (WGS) entry which is preliminary data.</text>
</comment>
<protein>
    <recommendedName>
        <fullName evidence="4">NAD(+)--protein-arginine ADP-ribosyltransferase</fullName>
    </recommendedName>
</protein>
<organism evidence="1 3">
    <name type="scientific">Adineta steineri</name>
    <dbReference type="NCBI Taxonomy" id="433720"/>
    <lineage>
        <taxon>Eukaryota</taxon>
        <taxon>Metazoa</taxon>
        <taxon>Spiralia</taxon>
        <taxon>Gnathifera</taxon>
        <taxon>Rotifera</taxon>
        <taxon>Eurotatoria</taxon>
        <taxon>Bdelloidea</taxon>
        <taxon>Adinetida</taxon>
        <taxon>Adinetidae</taxon>
        <taxon>Adineta</taxon>
    </lineage>
</organism>
<proteinExistence type="predicted"/>
<accession>A0A814SY14</accession>
<dbReference type="EMBL" id="CAJOAZ010002987">
    <property type="protein sequence ID" value="CAF3976168.1"/>
    <property type="molecule type" value="Genomic_DNA"/>
</dbReference>
<evidence type="ECO:0000313" key="3">
    <source>
        <dbReference type="Proteomes" id="UP000663845"/>
    </source>
</evidence>
<dbReference type="Proteomes" id="UP000663845">
    <property type="component" value="Unassembled WGS sequence"/>
</dbReference>
<sequence length="225" mass="26536">MFEKIEKNYINKGLPHFDGIDNIKRFFTKATEERDPIWIIKAYTAETDFYKVLNTDIARGASQYQNERRYIIALLWHHPKLDYISFIGASYRVMQINPDDLQKYQQNCSLMTKSFLSSSIDQKLAELFLARKESSQEQKQISGRTKLDGTFIKLWVMCVYNIKYRRTALHIENSSQYANEGEILIMPYTVFKVKSVKHIQPSSLGNQSMTQIEFEECDQYFYIQT</sequence>
<dbReference type="Gene3D" id="3.90.176.10">
    <property type="entry name" value="Toxin ADP-ribosyltransferase, Chain A, domain 1"/>
    <property type="match status" value="1"/>
</dbReference>
<dbReference type="SUPFAM" id="SSF56399">
    <property type="entry name" value="ADP-ribosylation"/>
    <property type="match status" value="1"/>
</dbReference>
<reference evidence="1" key="1">
    <citation type="submission" date="2021-02" db="EMBL/GenBank/DDBJ databases">
        <authorList>
            <person name="Nowell W R."/>
        </authorList>
    </citation>
    <scope>NUCLEOTIDE SEQUENCE</scope>
</reference>
<name>A0A814SY14_9BILA</name>
<evidence type="ECO:0000313" key="2">
    <source>
        <dbReference type="EMBL" id="CAF3976168.1"/>
    </source>
</evidence>
<evidence type="ECO:0000313" key="1">
    <source>
        <dbReference type="EMBL" id="CAF1154028.1"/>
    </source>
</evidence>
<dbReference type="AlphaFoldDB" id="A0A814SY14"/>